<proteinExistence type="predicted"/>
<dbReference type="EMBL" id="SSTD01004586">
    <property type="protein sequence ID" value="TYK23365.1"/>
    <property type="molecule type" value="Genomic_DNA"/>
</dbReference>
<evidence type="ECO:0000313" key="2">
    <source>
        <dbReference type="EMBL" id="TYK23365.1"/>
    </source>
</evidence>
<accession>A0A5D3DIG2</accession>
<dbReference type="SUPFAM" id="SSF54001">
    <property type="entry name" value="Cysteine proteinases"/>
    <property type="match status" value="1"/>
</dbReference>
<evidence type="ECO:0000313" key="4">
    <source>
        <dbReference type="Proteomes" id="UP000321947"/>
    </source>
</evidence>
<protein>
    <submittedName>
        <fullName evidence="2">Ulp1-like peptidase</fullName>
    </submittedName>
</protein>
<dbReference type="AlphaFoldDB" id="A0A5D3DIG2"/>
<gene>
    <name evidence="2" type="ORF">E5676_scaffold142G004290</name>
    <name evidence="1" type="ORF">E6C27_scaffold460G00430</name>
</gene>
<reference evidence="3 4" key="1">
    <citation type="submission" date="2019-08" db="EMBL/GenBank/DDBJ databases">
        <title>Draft genome sequences of two oriental melons (Cucumis melo L. var makuwa).</title>
        <authorList>
            <person name="Kwon S.-Y."/>
        </authorList>
    </citation>
    <scope>NUCLEOTIDE SEQUENCE [LARGE SCALE GENOMIC DNA]</scope>
    <source>
        <strain evidence="4">cv. Chang Bougi</strain>
        <strain evidence="3">cv. SW 3</strain>
        <tissue evidence="2">Leaf</tissue>
    </source>
</reference>
<dbReference type="Proteomes" id="UP000321947">
    <property type="component" value="Unassembled WGS sequence"/>
</dbReference>
<dbReference type="InterPro" id="IPR038765">
    <property type="entry name" value="Papain-like_cys_pep_sf"/>
</dbReference>
<sequence length="174" mass="19985">MDTRRHTTTHLNLWTEEDLEYYFNTAVGDFQDKPGWGDVNYVIGCINIREHWLAVAANMRTCKIYVSTRCQIMLRRNLLIKLLKCLHDASPHSQLYILHTTRNQGFSEAKKDLDTKNVGNKDIPDAEQTSRESCIRENPILEATHNALGVASKKKIFPMRQARVDQTALGIRSN</sequence>
<evidence type="ECO:0000313" key="1">
    <source>
        <dbReference type="EMBL" id="KAA0040338.1"/>
    </source>
</evidence>
<organism evidence="2 4">
    <name type="scientific">Cucumis melo var. makuwa</name>
    <name type="common">Oriental melon</name>
    <dbReference type="NCBI Taxonomy" id="1194695"/>
    <lineage>
        <taxon>Eukaryota</taxon>
        <taxon>Viridiplantae</taxon>
        <taxon>Streptophyta</taxon>
        <taxon>Embryophyta</taxon>
        <taxon>Tracheophyta</taxon>
        <taxon>Spermatophyta</taxon>
        <taxon>Magnoliopsida</taxon>
        <taxon>eudicotyledons</taxon>
        <taxon>Gunneridae</taxon>
        <taxon>Pentapetalae</taxon>
        <taxon>rosids</taxon>
        <taxon>fabids</taxon>
        <taxon>Cucurbitales</taxon>
        <taxon>Cucurbitaceae</taxon>
        <taxon>Benincaseae</taxon>
        <taxon>Cucumis</taxon>
    </lineage>
</organism>
<dbReference type="EMBL" id="SSTE01017567">
    <property type="protein sequence ID" value="KAA0040338.1"/>
    <property type="molecule type" value="Genomic_DNA"/>
</dbReference>
<evidence type="ECO:0000313" key="3">
    <source>
        <dbReference type="Proteomes" id="UP000321393"/>
    </source>
</evidence>
<dbReference type="Proteomes" id="UP000321393">
    <property type="component" value="Unassembled WGS sequence"/>
</dbReference>
<name>A0A5D3DIG2_CUCMM</name>
<comment type="caution">
    <text evidence="2">The sequence shown here is derived from an EMBL/GenBank/DDBJ whole genome shotgun (WGS) entry which is preliminary data.</text>
</comment>